<dbReference type="EMBL" id="CP051177">
    <property type="protein sequence ID" value="QKX50184.1"/>
    <property type="molecule type" value="Genomic_DNA"/>
</dbReference>
<dbReference type="GO" id="GO:0032259">
    <property type="term" value="P:methylation"/>
    <property type="evidence" value="ECO:0007669"/>
    <property type="project" value="UniProtKB-KW"/>
</dbReference>
<dbReference type="SUPFAM" id="SSF53335">
    <property type="entry name" value="S-adenosyl-L-methionine-dependent methyltransferases"/>
    <property type="match status" value="1"/>
</dbReference>
<dbReference type="Pfam" id="PF13847">
    <property type="entry name" value="Methyltransf_31"/>
    <property type="match status" value="1"/>
</dbReference>
<dbReference type="AlphaFoldDB" id="A0A7H8Q889"/>
<accession>A0A7H8Q889</accession>
<dbReference type="PANTHER" id="PTHR43460">
    <property type="entry name" value="METHYLTRANSFERASE"/>
    <property type="match status" value="1"/>
</dbReference>
<name>A0A7H8Q889_9BACL</name>
<dbReference type="InterPro" id="IPR025714">
    <property type="entry name" value="Methyltranfer_dom"/>
</dbReference>
<sequence>MMEQEFYDKIGQTNGWDFSSVRCIVEGTGWDFYREVVNKAKPSDILLDIGTGGGEKVLEIADSYSLIVGIDNSKEMINTARTNLTNSQVSNVRFFQLPAEHLRFPEGFFDLASSRHCSFDALELAKVLKKGGYFLTQQVSEGDKLNLKKAFGRGQNFGEKDGTLKEAYIQKLKTAGFSKVEAFEYDADEYYETPEDLIFLLTHTPIIPDFGEKPDDLAVLNGFIEENRQEQGIRTNSKRFLLIAKR</sequence>
<keyword evidence="2" id="KW-0489">Methyltransferase</keyword>
<dbReference type="InterPro" id="IPR029063">
    <property type="entry name" value="SAM-dependent_MTases_sf"/>
</dbReference>
<reference evidence="2 3" key="1">
    <citation type="submission" date="2020-04" db="EMBL/GenBank/DDBJ databases">
        <authorList>
            <person name="Pajer P."/>
            <person name="Broz P."/>
        </authorList>
    </citation>
    <scope>NUCLEOTIDE SEQUENCE [LARGE SCALE GENOMIC DNA]</scope>
    <source>
        <strain evidence="3">NRL-ATB46093</strain>
    </source>
</reference>
<keyword evidence="3" id="KW-1185">Reference proteome</keyword>
<dbReference type="Gene3D" id="3.40.50.150">
    <property type="entry name" value="Vaccinia Virus protein VP39"/>
    <property type="match status" value="1"/>
</dbReference>
<evidence type="ECO:0000313" key="2">
    <source>
        <dbReference type="EMBL" id="QKX50184.1"/>
    </source>
</evidence>
<dbReference type="GO" id="GO:0008168">
    <property type="term" value="F:methyltransferase activity"/>
    <property type="evidence" value="ECO:0007669"/>
    <property type="project" value="UniProtKB-KW"/>
</dbReference>
<evidence type="ECO:0000259" key="1">
    <source>
        <dbReference type="Pfam" id="PF13847"/>
    </source>
</evidence>
<protein>
    <submittedName>
        <fullName evidence="2">Class I SAM-dependent methyltransferase</fullName>
    </submittedName>
</protein>
<evidence type="ECO:0000313" key="3">
    <source>
        <dbReference type="Proteomes" id="UP000509222"/>
    </source>
</evidence>
<feature type="domain" description="Methyltransferase" evidence="1">
    <location>
        <begin position="44"/>
        <end position="140"/>
    </location>
</feature>
<dbReference type="RefSeq" id="WP_176294262.1">
    <property type="nucleotide sequence ID" value="NZ_CP051177.1"/>
</dbReference>
<dbReference type="InterPro" id="IPR052939">
    <property type="entry name" value="23S_rRNA_MeTrnsfrase_RlmA"/>
</dbReference>
<proteinExistence type="predicted"/>
<gene>
    <name evidence="2" type="ORF">HF394_06030</name>
</gene>
<reference evidence="3" key="2">
    <citation type="submission" date="2020-06" db="EMBL/GenBank/DDBJ databases">
        <title>Isolation of Planomicrobium glaciei.</title>
        <authorList>
            <person name="Malisova L."/>
            <person name="Safrankova R."/>
            <person name="Jakubu V."/>
            <person name="Spanelova P."/>
        </authorList>
    </citation>
    <scope>NUCLEOTIDE SEQUENCE [LARGE SCALE GENOMIC DNA]</scope>
    <source>
        <strain evidence="3">NRL-ATB46093</strain>
    </source>
</reference>
<dbReference type="PANTHER" id="PTHR43460:SF1">
    <property type="entry name" value="METHYLTRANSFERASE TYPE 11 DOMAIN-CONTAINING PROTEIN"/>
    <property type="match status" value="1"/>
</dbReference>
<dbReference type="CDD" id="cd02440">
    <property type="entry name" value="AdoMet_MTases"/>
    <property type="match status" value="1"/>
</dbReference>
<dbReference type="Proteomes" id="UP000509222">
    <property type="component" value="Chromosome"/>
</dbReference>
<organism evidence="2 3">
    <name type="scientific">Planococcus glaciei</name>
    <dbReference type="NCBI Taxonomy" id="459472"/>
    <lineage>
        <taxon>Bacteria</taxon>
        <taxon>Bacillati</taxon>
        <taxon>Bacillota</taxon>
        <taxon>Bacilli</taxon>
        <taxon>Bacillales</taxon>
        <taxon>Caryophanaceae</taxon>
        <taxon>Planococcus</taxon>
    </lineage>
</organism>
<keyword evidence="2" id="KW-0808">Transferase</keyword>